<comment type="caution">
    <text evidence="1">The sequence shown here is derived from an EMBL/GenBank/DDBJ whole genome shotgun (WGS) entry which is preliminary data.</text>
</comment>
<protein>
    <submittedName>
        <fullName evidence="1">YfhE family protein</fullName>
    </submittedName>
</protein>
<dbReference type="RefSeq" id="WP_117323116.1">
    <property type="nucleotide sequence ID" value="NZ_QVTD01000008.1"/>
</dbReference>
<gene>
    <name evidence="1" type="ORF">D0466_13685</name>
</gene>
<proteinExistence type="predicted"/>
<keyword evidence="2" id="KW-1185">Reference proteome</keyword>
<dbReference type="InterPro" id="IPR025437">
    <property type="entry name" value="YfhE-like"/>
</dbReference>
<dbReference type="Pfam" id="PF14152">
    <property type="entry name" value="YfhE"/>
    <property type="match status" value="1"/>
</dbReference>
<dbReference type="OrthoDB" id="2940720at2"/>
<dbReference type="Proteomes" id="UP000262939">
    <property type="component" value="Unassembled WGS sequence"/>
</dbReference>
<sequence length="45" mass="5264">MLENKKKEKMKSTLTSTQEVLYAHEFKMADRAAGYTEKRGRTRLS</sequence>
<dbReference type="AlphaFoldDB" id="A0A372LB93"/>
<accession>A0A372LB93</accession>
<organism evidence="1 2">
    <name type="scientific">Peribacillus glennii</name>
    <dbReference type="NCBI Taxonomy" id="2303991"/>
    <lineage>
        <taxon>Bacteria</taxon>
        <taxon>Bacillati</taxon>
        <taxon>Bacillota</taxon>
        <taxon>Bacilli</taxon>
        <taxon>Bacillales</taxon>
        <taxon>Bacillaceae</taxon>
        <taxon>Peribacillus</taxon>
    </lineage>
</organism>
<name>A0A372LB93_9BACI</name>
<evidence type="ECO:0000313" key="2">
    <source>
        <dbReference type="Proteomes" id="UP000262939"/>
    </source>
</evidence>
<reference evidence="1 2" key="1">
    <citation type="submission" date="2018-08" db="EMBL/GenBank/DDBJ databases">
        <title>Bacillus chawlae sp. nov., Bacillus glennii sp. nov., and Bacillus saganii sp. nov. Isolated from the Vehicle Assembly Building at Kennedy Space Center where the Viking Spacecraft were Assembled.</title>
        <authorList>
            <person name="Seuylemezian A."/>
            <person name="Vaishampayan P."/>
        </authorList>
    </citation>
    <scope>NUCLEOTIDE SEQUENCE [LARGE SCALE GENOMIC DNA]</scope>
    <source>
        <strain evidence="1 2">V44-8</strain>
    </source>
</reference>
<evidence type="ECO:0000313" key="1">
    <source>
        <dbReference type="EMBL" id="RFU62988.1"/>
    </source>
</evidence>
<dbReference type="EMBL" id="QVTD01000008">
    <property type="protein sequence ID" value="RFU62988.1"/>
    <property type="molecule type" value="Genomic_DNA"/>
</dbReference>